<dbReference type="InterPro" id="IPR012748">
    <property type="entry name" value="Rieske-like_NirD"/>
</dbReference>
<feature type="domain" description="Rieske" evidence="7">
    <location>
        <begin position="4"/>
        <end position="102"/>
    </location>
</feature>
<dbReference type="PROSITE" id="PS51296">
    <property type="entry name" value="RIESKE"/>
    <property type="match status" value="1"/>
</dbReference>
<dbReference type="InterPro" id="IPR017881">
    <property type="entry name" value="NirD"/>
</dbReference>
<dbReference type="Proteomes" id="UP000275394">
    <property type="component" value="Unassembled WGS sequence"/>
</dbReference>
<name>A0A3N2DNK5_9GAMM</name>
<evidence type="ECO:0000259" key="7">
    <source>
        <dbReference type="PROSITE" id="PS51296"/>
    </source>
</evidence>
<keyword evidence="4" id="KW-0408">Iron</keyword>
<dbReference type="AlphaFoldDB" id="A0A3N2DNK5"/>
<dbReference type="GO" id="GO:0008942">
    <property type="term" value="F:nitrite reductase [NAD(P)H] activity"/>
    <property type="evidence" value="ECO:0007669"/>
    <property type="project" value="InterPro"/>
</dbReference>
<dbReference type="PROSITE" id="PS51300">
    <property type="entry name" value="NIRD"/>
    <property type="match status" value="1"/>
</dbReference>
<dbReference type="EMBL" id="RKHR01000004">
    <property type="protein sequence ID" value="ROS01391.1"/>
    <property type="molecule type" value="Genomic_DNA"/>
</dbReference>
<reference evidence="8 9" key="1">
    <citation type="submission" date="2018-11" db="EMBL/GenBank/DDBJ databases">
        <title>Genomic Encyclopedia of Type Strains, Phase IV (KMG-IV): sequencing the most valuable type-strain genomes for metagenomic binning, comparative biology and taxonomic classification.</title>
        <authorList>
            <person name="Goeker M."/>
        </authorList>
    </citation>
    <scope>NUCLEOTIDE SEQUENCE [LARGE SCALE GENOMIC DNA]</scope>
    <source>
        <strain evidence="8 9">DSM 100316</strain>
    </source>
</reference>
<dbReference type="Gene3D" id="2.102.10.10">
    <property type="entry name" value="Rieske [2Fe-2S] iron-sulphur domain"/>
    <property type="match status" value="1"/>
</dbReference>
<sequence>MSWTTVCNIDDILPNAGAAVIVNDKQIAIFRVDDELYALDNHDPLCGANIIARGIVGSLNDVTVVASPLYKQHYCLESGKCLEEDVSLATYQVRTNGDSVELLAA</sequence>
<dbReference type="PANTHER" id="PTHR40562">
    <property type="match status" value="1"/>
</dbReference>
<dbReference type="PANTHER" id="PTHR40562:SF1">
    <property type="entry name" value="NITRITE REDUCTASE (NADH) SMALL SUBUNIT"/>
    <property type="match status" value="1"/>
</dbReference>
<organism evidence="8 9">
    <name type="scientific">Sinobacterium caligoides</name>
    <dbReference type="NCBI Taxonomy" id="933926"/>
    <lineage>
        <taxon>Bacteria</taxon>
        <taxon>Pseudomonadati</taxon>
        <taxon>Pseudomonadota</taxon>
        <taxon>Gammaproteobacteria</taxon>
        <taxon>Cellvibrionales</taxon>
        <taxon>Spongiibacteraceae</taxon>
        <taxon>Sinobacterium</taxon>
    </lineage>
</organism>
<evidence type="ECO:0000256" key="5">
    <source>
        <dbReference type="ARBA" id="ARBA00023014"/>
    </source>
</evidence>
<dbReference type="GO" id="GO:0051537">
    <property type="term" value="F:2 iron, 2 sulfur cluster binding"/>
    <property type="evidence" value="ECO:0007669"/>
    <property type="project" value="UniProtKB-KW"/>
</dbReference>
<keyword evidence="9" id="KW-1185">Reference proteome</keyword>
<dbReference type="InterPro" id="IPR036922">
    <property type="entry name" value="Rieske_2Fe-2S_sf"/>
</dbReference>
<evidence type="ECO:0000256" key="4">
    <source>
        <dbReference type="ARBA" id="ARBA00023004"/>
    </source>
</evidence>
<dbReference type="RefSeq" id="WP_211333626.1">
    <property type="nucleotide sequence ID" value="NZ_RKHR01000004.1"/>
</dbReference>
<dbReference type="CDD" id="cd03529">
    <property type="entry name" value="Rieske_NirD"/>
    <property type="match status" value="1"/>
</dbReference>
<evidence type="ECO:0000313" key="8">
    <source>
        <dbReference type="EMBL" id="ROS01391.1"/>
    </source>
</evidence>
<keyword evidence="2" id="KW-0479">Metal-binding</keyword>
<keyword evidence="6" id="KW-0534">Nitrate assimilation</keyword>
<dbReference type="GO" id="GO:0042128">
    <property type="term" value="P:nitrate assimilation"/>
    <property type="evidence" value="ECO:0007669"/>
    <property type="project" value="UniProtKB-KW"/>
</dbReference>
<evidence type="ECO:0000256" key="3">
    <source>
        <dbReference type="ARBA" id="ARBA00023002"/>
    </source>
</evidence>
<dbReference type="InterPro" id="IPR017941">
    <property type="entry name" value="Rieske_2Fe-2S"/>
</dbReference>
<protein>
    <submittedName>
        <fullName evidence="8">Assimilatory nitrite reductase (NAD(P)H) small subunit</fullName>
    </submittedName>
</protein>
<keyword evidence="3" id="KW-0560">Oxidoreductase</keyword>
<dbReference type="NCBIfam" id="TIGR02378">
    <property type="entry name" value="nirD_assim_sml"/>
    <property type="match status" value="1"/>
</dbReference>
<dbReference type="SUPFAM" id="SSF50022">
    <property type="entry name" value="ISP domain"/>
    <property type="match status" value="1"/>
</dbReference>
<evidence type="ECO:0000256" key="2">
    <source>
        <dbReference type="ARBA" id="ARBA00022723"/>
    </source>
</evidence>
<dbReference type="Pfam" id="PF13806">
    <property type="entry name" value="Rieske_2"/>
    <property type="match status" value="1"/>
</dbReference>
<accession>A0A3N2DNK5</accession>
<keyword evidence="5" id="KW-0411">Iron-sulfur</keyword>
<proteinExistence type="predicted"/>
<evidence type="ECO:0000256" key="1">
    <source>
        <dbReference type="ARBA" id="ARBA00022714"/>
    </source>
</evidence>
<gene>
    <name evidence="8" type="ORF">EDC56_1832</name>
</gene>
<keyword evidence="1" id="KW-0001">2Fe-2S</keyword>
<dbReference type="GO" id="GO:0046872">
    <property type="term" value="F:metal ion binding"/>
    <property type="evidence" value="ECO:0007669"/>
    <property type="project" value="UniProtKB-KW"/>
</dbReference>
<evidence type="ECO:0000313" key="9">
    <source>
        <dbReference type="Proteomes" id="UP000275394"/>
    </source>
</evidence>
<comment type="caution">
    <text evidence="8">The sequence shown here is derived from an EMBL/GenBank/DDBJ whole genome shotgun (WGS) entry which is preliminary data.</text>
</comment>
<evidence type="ECO:0000256" key="6">
    <source>
        <dbReference type="ARBA" id="ARBA00023063"/>
    </source>
</evidence>